<organism evidence="1 2">
    <name type="scientific">Granulosicoccus antarcticus IMCC3135</name>
    <dbReference type="NCBI Taxonomy" id="1192854"/>
    <lineage>
        <taxon>Bacteria</taxon>
        <taxon>Pseudomonadati</taxon>
        <taxon>Pseudomonadota</taxon>
        <taxon>Gammaproteobacteria</taxon>
        <taxon>Chromatiales</taxon>
        <taxon>Granulosicoccaceae</taxon>
        <taxon>Granulosicoccus</taxon>
    </lineage>
</organism>
<evidence type="ECO:0000313" key="1">
    <source>
        <dbReference type="EMBL" id="ASJ75757.1"/>
    </source>
</evidence>
<name>A0A2Z2P503_9GAMM</name>
<keyword evidence="2" id="KW-1185">Reference proteome</keyword>
<proteinExistence type="predicted"/>
<dbReference type="InterPro" id="IPR035901">
    <property type="entry name" value="GIY-YIG_endonuc_sf"/>
</dbReference>
<reference evidence="1 2" key="1">
    <citation type="submission" date="2016-12" db="EMBL/GenBank/DDBJ databases">
        <authorList>
            <person name="Song W.-J."/>
            <person name="Kurnit D.M."/>
        </authorList>
    </citation>
    <scope>NUCLEOTIDE SEQUENCE [LARGE SCALE GENOMIC DNA]</scope>
    <source>
        <strain evidence="1 2">IMCC3135</strain>
    </source>
</reference>
<gene>
    <name evidence="1" type="ORF">IMCC3135_28525</name>
</gene>
<dbReference type="Gene3D" id="3.40.1440.10">
    <property type="entry name" value="GIY-YIG endonuclease"/>
    <property type="match status" value="1"/>
</dbReference>
<dbReference type="RefSeq" id="WP_157736325.1">
    <property type="nucleotide sequence ID" value="NZ_CP018632.1"/>
</dbReference>
<dbReference type="SUPFAM" id="SSF82771">
    <property type="entry name" value="GIY-YIG endonuclease"/>
    <property type="match status" value="1"/>
</dbReference>
<evidence type="ECO:0008006" key="3">
    <source>
        <dbReference type="Google" id="ProtNLM"/>
    </source>
</evidence>
<dbReference type="CDD" id="cd00719">
    <property type="entry name" value="GIY-YIG_SF"/>
    <property type="match status" value="1"/>
</dbReference>
<dbReference type="OrthoDB" id="138787at2"/>
<dbReference type="KEGG" id="gai:IMCC3135_28525"/>
<evidence type="ECO:0000313" key="2">
    <source>
        <dbReference type="Proteomes" id="UP000250079"/>
    </source>
</evidence>
<dbReference type="Proteomes" id="UP000250079">
    <property type="component" value="Chromosome"/>
</dbReference>
<sequence>MPVNFYRLVSPENSRVSKEWKNKASWVQSLGYPPLKPVTSLQTTARLIGRAKRRCGIYLLEFDDSTFYIGQSVDVRSRFGQHRRKHGNIVGFTFSRVARKNLNAEEQRRINAAEGLGMKLSNIVHVSKVSGETKLDLVISQEEQDLWLLNPEMENQLDQSPKKEFPEEFVQRTKGRYTRFLEHGQSDMALEILRTYLKNCVPMPRRTEHSLWSMSCMPSTNSYFAPRLAVINMSVMEVLVLWHPKGANNKLRGHVNVASNELFPKGGWIERLRFWLSFPLVFIKKGKYQDAGQHQMTLYALSANSLLKLIQDKRVQKASAQLNLQLMRKRGTIYSRFHCSELVG</sequence>
<protein>
    <recommendedName>
        <fullName evidence="3">GIY-YIG domain-containing protein</fullName>
    </recommendedName>
</protein>
<dbReference type="AlphaFoldDB" id="A0A2Z2P503"/>
<accession>A0A2Z2P503</accession>
<dbReference type="EMBL" id="CP018632">
    <property type="protein sequence ID" value="ASJ75757.1"/>
    <property type="molecule type" value="Genomic_DNA"/>
</dbReference>